<dbReference type="SUPFAM" id="SSF46689">
    <property type="entry name" value="Homeodomain-like"/>
    <property type="match status" value="1"/>
</dbReference>
<dbReference type="AlphaFoldDB" id="A0A1G5LG65"/>
<dbReference type="GO" id="GO:0003677">
    <property type="term" value="F:DNA binding"/>
    <property type="evidence" value="ECO:0007669"/>
    <property type="project" value="InterPro"/>
</dbReference>
<dbReference type="EMBL" id="FMUS01000069">
    <property type="protein sequence ID" value="SCZ11913.1"/>
    <property type="molecule type" value="Genomic_DNA"/>
</dbReference>
<evidence type="ECO:0000313" key="2">
    <source>
        <dbReference type="EMBL" id="SCZ11913.1"/>
    </source>
</evidence>
<feature type="coiled-coil region" evidence="1">
    <location>
        <begin position="61"/>
        <end position="88"/>
    </location>
</feature>
<sequence>MSNKNKFTEDYKKEIVKLVTELGKKPTDVAKDIGVTPTSIRRWVKQYSLHGEDAFPGKGKLRPADAEQKRLEKENKDLKEEIAILKKAMGIFSRDVK</sequence>
<protein>
    <submittedName>
        <fullName evidence="2">Transposase</fullName>
    </submittedName>
</protein>
<reference evidence="2 3" key="1">
    <citation type="submission" date="2016-10" db="EMBL/GenBank/DDBJ databases">
        <authorList>
            <person name="de Groot N.N."/>
        </authorList>
    </citation>
    <scope>NUCLEOTIDE SEQUENCE [LARGE SCALE GENOMIC DNA]</scope>
    <source>
        <strain evidence="2 3">DSM 18978</strain>
    </source>
</reference>
<organism evidence="2 3">
    <name type="scientific">Alkaliphilus peptidifermentans DSM 18978</name>
    <dbReference type="NCBI Taxonomy" id="1120976"/>
    <lineage>
        <taxon>Bacteria</taxon>
        <taxon>Bacillati</taxon>
        <taxon>Bacillota</taxon>
        <taxon>Clostridia</taxon>
        <taxon>Peptostreptococcales</taxon>
        <taxon>Natronincolaceae</taxon>
        <taxon>Alkaliphilus</taxon>
    </lineage>
</organism>
<dbReference type="InterPro" id="IPR009057">
    <property type="entry name" value="Homeodomain-like_sf"/>
</dbReference>
<evidence type="ECO:0000256" key="1">
    <source>
        <dbReference type="SAM" id="Coils"/>
    </source>
</evidence>
<dbReference type="Pfam" id="PF01527">
    <property type="entry name" value="HTH_Tnp_1"/>
    <property type="match status" value="1"/>
</dbReference>
<keyword evidence="3" id="KW-1185">Reference proteome</keyword>
<dbReference type="PANTHER" id="PTHR33215:SF13">
    <property type="entry name" value="PROTEIN DISTAL ANTENNA"/>
    <property type="match status" value="1"/>
</dbReference>
<dbReference type="PANTHER" id="PTHR33215">
    <property type="entry name" value="PROTEIN DISTAL ANTENNA"/>
    <property type="match status" value="1"/>
</dbReference>
<dbReference type="Gene3D" id="1.10.10.60">
    <property type="entry name" value="Homeodomain-like"/>
    <property type="match status" value="1"/>
</dbReference>
<dbReference type="GO" id="GO:0004803">
    <property type="term" value="F:transposase activity"/>
    <property type="evidence" value="ECO:0007669"/>
    <property type="project" value="InterPro"/>
</dbReference>
<dbReference type="GO" id="GO:0006313">
    <property type="term" value="P:DNA transposition"/>
    <property type="evidence" value="ECO:0007669"/>
    <property type="project" value="InterPro"/>
</dbReference>
<dbReference type="InterPro" id="IPR002514">
    <property type="entry name" value="Transposase_8"/>
</dbReference>
<accession>A0A1G5LG65</accession>
<name>A0A1G5LG65_9FIRM</name>
<evidence type="ECO:0000313" key="3">
    <source>
        <dbReference type="Proteomes" id="UP000198636"/>
    </source>
</evidence>
<keyword evidence="1" id="KW-0175">Coiled coil</keyword>
<dbReference type="InterPro" id="IPR051839">
    <property type="entry name" value="RD_transcriptional_regulator"/>
</dbReference>
<dbReference type="STRING" id="1120976.SAMN03080606_04393"/>
<proteinExistence type="predicted"/>
<gene>
    <name evidence="2" type="ORF">SAMN03080606_04393</name>
</gene>
<dbReference type="Proteomes" id="UP000198636">
    <property type="component" value="Unassembled WGS sequence"/>
</dbReference>